<keyword evidence="7" id="KW-1003">Cell membrane</keyword>
<dbReference type="Pfam" id="PF01554">
    <property type="entry name" value="MatE"/>
    <property type="match status" value="2"/>
</dbReference>
<feature type="transmembrane region" description="Helical" evidence="13">
    <location>
        <begin position="152"/>
        <end position="172"/>
    </location>
</feature>
<feature type="transmembrane region" description="Helical" evidence="13">
    <location>
        <begin position="374"/>
        <end position="395"/>
    </location>
</feature>
<evidence type="ECO:0000256" key="7">
    <source>
        <dbReference type="ARBA" id="ARBA00022475"/>
    </source>
</evidence>
<evidence type="ECO:0000256" key="1">
    <source>
        <dbReference type="ARBA" id="ARBA00003408"/>
    </source>
</evidence>
<evidence type="ECO:0000256" key="13">
    <source>
        <dbReference type="SAM" id="Phobius"/>
    </source>
</evidence>
<evidence type="ECO:0000256" key="8">
    <source>
        <dbReference type="ARBA" id="ARBA00022692"/>
    </source>
</evidence>
<comment type="function">
    <text evidence="1">Multidrug efflux pump.</text>
</comment>
<keyword evidence="15" id="KW-1185">Reference proteome</keyword>
<accession>A0AAE3AJI4</accession>
<keyword evidence="10" id="KW-0406">Ion transport</keyword>
<dbReference type="PANTHER" id="PTHR43298:SF2">
    <property type="entry name" value="FMN_FAD EXPORTER YEEO-RELATED"/>
    <property type="match status" value="1"/>
</dbReference>
<name>A0AAE3AJI4_9FIRM</name>
<reference evidence="14" key="1">
    <citation type="submission" date="2021-10" db="EMBL/GenBank/DDBJ databases">
        <title>Anaerobic single-cell dispensing facilitates the cultivation of human gut bacteria.</title>
        <authorList>
            <person name="Afrizal A."/>
        </authorList>
    </citation>
    <scope>NUCLEOTIDE SEQUENCE</scope>
    <source>
        <strain evidence="14">CLA-AA-H250</strain>
    </source>
</reference>
<dbReference type="GO" id="GO:0015297">
    <property type="term" value="F:antiporter activity"/>
    <property type="evidence" value="ECO:0007669"/>
    <property type="project" value="UniProtKB-KW"/>
</dbReference>
<evidence type="ECO:0000256" key="4">
    <source>
        <dbReference type="ARBA" id="ARBA00020268"/>
    </source>
</evidence>
<evidence type="ECO:0000256" key="10">
    <source>
        <dbReference type="ARBA" id="ARBA00023065"/>
    </source>
</evidence>
<evidence type="ECO:0000256" key="12">
    <source>
        <dbReference type="ARBA" id="ARBA00031636"/>
    </source>
</evidence>
<evidence type="ECO:0000256" key="5">
    <source>
        <dbReference type="ARBA" id="ARBA00022448"/>
    </source>
</evidence>
<sequence length="473" mass="51052">MKEKIQAFMAKRQAKGKRSYEIDMCNGPLLGKILRFAVPLMLSGVLQLFFNAADIVVVGRFTGHTALAAVGSTGALINLLINVFIGLSIGTNVLVARYYGAQDAKQLSETVHTSVLTSLVSGVILIAVGVAFAEPLLTLMGTPEDVLGQAALYMRIYFVGMPAMMLYNFGAAILRSVGDTKRPLYFLTIAGVVNVILNLFLVIVFHLGVAGVAIATVISQVISAGLVAICLMKTNASYRLELHKLHIYKDKFFGMMRVGLPAGMQGAVFSISNVLIQSSINSFGSTVMAGSTAAANIEGFVYTAMNAFYQTALSFTGQNMGAKKYDRVAKILRICILCVTVTGVVLGCGAYLLGTPLLSIYTSDPEVIQYGLERMLIVCVPYFLCGIMDTHVGVLRGMGYSIMPMIVSLTGACALRVVWILTVFQMNRTLFMLFLSYPVTWAVTAAAHFVCYLIVHHKMMEKAKAEQAEAAKA</sequence>
<evidence type="ECO:0000256" key="3">
    <source>
        <dbReference type="ARBA" id="ARBA00010199"/>
    </source>
</evidence>
<keyword evidence="9 13" id="KW-1133">Transmembrane helix</keyword>
<keyword evidence="8 13" id="KW-0812">Transmembrane</keyword>
<feature type="transmembrane region" description="Helical" evidence="13">
    <location>
        <begin position="184"/>
        <end position="205"/>
    </location>
</feature>
<dbReference type="CDD" id="cd13138">
    <property type="entry name" value="MATE_yoeA_like"/>
    <property type="match status" value="1"/>
</dbReference>
<dbReference type="AlphaFoldDB" id="A0AAE3AJI4"/>
<feature type="transmembrane region" description="Helical" evidence="13">
    <location>
        <begin position="36"/>
        <end position="59"/>
    </location>
</feature>
<dbReference type="InterPro" id="IPR002528">
    <property type="entry name" value="MATE_fam"/>
</dbReference>
<gene>
    <name evidence="14" type="ORF">LKD31_12505</name>
</gene>
<organism evidence="14 15">
    <name type="scientific">Hominenteromicrobium mulieris</name>
    <dbReference type="NCBI Taxonomy" id="2885357"/>
    <lineage>
        <taxon>Bacteria</taxon>
        <taxon>Bacillati</taxon>
        <taxon>Bacillota</taxon>
        <taxon>Clostridia</taxon>
        <taxon>Eubacteriales</taxon>
        <taxon>Oscillospiraceae</taxon>
        <taxon>Hominenteromicrobium</taxon>
    </lineage>
</organism>
<feature type="transmembrane region" description="Helical" evidence="13">
    <location>
        <begin position="79"/>
        <end position="99"/>
    </location>
</feature>
<evidence type="ECO:0000256" key="2">
    <source>
        <dbReference type="ARBA" id="ARBA00004651"/>
    </source>
</evidence>
<keyword evidence="11 13" id="KW-0472">Membrane</keyword>
<comment type="caution">
    <text evidence="14">The sequence shown here is derived from an EMBL/GenBank/DDBJ whole genome shotgun (WGS) entry which is preliminary data.</text>
</comment>
<proteinExistence type="inferred from homology"/>
<dbReference type="Proteomes" id="UP001199424">
    <property type="component" value="Unassembled WGS sequence"/>
</dbReference>
<dbReference type="GO" id="GO:0005886">
    <property type="term" value="C:plasma membrane"/>
    <property type="evidence" value="ECO:0007669"/>
    <property type="project" value="UniProtKB-SubCell"/>
</dbReference>
<dbReference type="EMBL" id="JAJEQC010000017">
    <property type="protein sequence ID" value="MCC2137819.1"/>
    <property type="molecule type" value="Genomic_DNA"/>
</dbReference>
<evidence type="ECO:0000256" key="9">
    <source>
        <dbReference type="ARBA" id="ARBA00022989"/>
    </source>
</evidence>
<comment type="subcellular location">
    <subcellularLocation>
        <location evidence="2">Cell membrane</location>
        <topology evidence="2">Multi-pass membrane protein</topology>
    </subcellularLocation>
</comment>
<keyword evidence="6" id="KW-0050">Antiport</keyword>
<dbReference type="GO" id="GO:0006811">
    <property type="term" value="P:monoatomic ion transport"/>
    <property type="evidence" value="ECO:0007669"/>
    <property type="project" value="UniProtKB-KW"/>
</dbReference>
<dbReference type="NCBIfam" id="TIGR00797">
    <property type="entry name" value="matE"/>
    <property type="match status" value="1"/>
</dbReference>
<feature type="transmembrane region" description="Helical" evidence="13">
    <location>
        <begin position="402"/>
        <end position="424"/>
    </location>
</feature>
<dbReference type="GO" id="GO:0042910">
    <property type="term" value="F:xenobiotic transmembrane transporter activity"/>
    <property type="evidence" value="ECO:0007669"/>
    <property type="project" value="InterPro"/>
</dbReference>
<dbReference type="PANTHER" id="PTHR43298">
    <property type="entry name" value="MULTIDRUG RESISTANCE PROTEIN NORM-RELATED"/>
    <property type="match status" value="1"/>
</dbReference>
<dbReference type="PIRSF" id="PIRSF006603">
    <property type="entry name" value="DinF"/>
    <property type="match status" value="1"/>
</dbReference>
<evidence type="ECO:0000256" key="11">
    <source>
        <dbReference type="ARBA" id="ARBA00023136"/>
    </source>
</evidence>
<evidence type="ECO:0000313" key="14">
    <source>
        <dbReference type="EMBL" id="MCC2137819.1"/>
    </source>
</evidence>
<feature type="transmembrane region" description="Helical" evidence="13">
    <location>
        <begin position="111"/>
        <end position="132"/>
    </location>
</feature>
<feature type="transmembrane region" description="Helical" evidence="13">
    <location>
        <begin position="430"/>
        <end position="455"/>
    </location>
</feature>
<evidence type="ECO:0000256" key="6">
    <source>
        <dbReference type="ARBA" id="ARBA00022449"/>
    </source>
</evidence>
<feature type="transmembrane region" description="Helical" evidence="13">
    <location>
        <begin position="211"/>
        <end position="231"/>
    </location>
</feature>
<dbReference type="InterPro" id="IPR048279">
    <property type="entry name" value="MdtK-like"/>
</dbReference>
<feature type="transmembrane region" description="Helical" evidence="13">
    <location>
        <begin position="330"/>
        <end position="354"/>
    </location>
</feature>
<protein>
    <recommendedName>
        <fullName evidence="4">Probable multidrug resistance protein NorM</fullName>
    </recommendedName>
    <alternativeName>
        <fullName evidence="12">Multidrug-efflux transporter</fullName>
    </alternativeName>
</protein>
<comment type="similarity">
    <text evidence="3">Belongs to the multi antimicrobial extrusion (MATE) (TC 2.A.66.1) family.</text>
</comment>
<evidence type="ECO:0000313" key="15">
    <source>
        <dbReference type="Proteomes" id="UP001199424"/>
    </source>
</evidence>
<keyword evidence="5" id="KW-0813">Transport</keyword>
<dbReference type="RefSeq" id="WP_308449960.1">
    <property type="nucleotide sequence ID" value="NZ_JAJEQC010000017.1"/>
</dbReference>
<dbReference type="InterPro" id="IPR050222">
    <property type="entry name" value="MATE_MdtK"/>
</dbReference>